<evidence type="ECO:0000256" key="2">
    <source>
        <dbReference type="ARBA" id="ARBA00005988"/>
    </source>
</evidence>
<feature type="active site" description="Proton donor/acceptor" evidence="11">
    <location>
        <position position="374"/>
    </location>
</feature>
<dbReference type="CDD" id="cd03860">
    <property type="entry name" value="M14_CP_A-B_like"/>
    <property type="match status" value="1"/>
</dbReference>
<evidence type="ECO:0000256" key="7">
    <source>
        <dbReference type="ARBA" id="ARBA00022801"/>
    </source>
</evidence>
<comment type="caution">
    <text evidence="14">The sequence shown here is derived from an EMBL/GenBank/DDBJ whole genome shotgun (WGS) entry which is preliminary data.</text>
</comment>
<dbReference type="PROSITE" id="PS00132">
    <property type="entry name" value="CARBOXYPEPT_ZN_1"/>
    <property type="match status" value="1"/>
</dbReference>
<dbReference type="Pfam" id="PF02244">
    <property type="entry name" value="Propep_M14"/>
    <property type="match status" value="1"/>
</dbReference>
<evidence type="ECO:0000313" key="15">
    <source>
        <dbReference type="Proteomes" id="UP001642483"/>
    </source>
</evidence>
<dbReference type="PRINTS" id="PR00765">
    <property type="entry name" value="CRBOXYPTASEA"/>
</dbReference>
<dbReference type="PROSITE" id="PS52035">
    <property type="entry name" value="PEPTIDASE_M14"/>
    <property type="match status" value="1"/>
</dbReference>
<dbReference type="PROSITE" id="PS00133">
    <property type="entry name" value="CARBOXYPEPT_ZN_2"/>
    <property type="match status" value="1"/>
</dbReference>
<comment type="cofactor">
    <cofactor evidence="1">
        <name>Zn(2+)</name>
        <dbReference type="ChEBI" id="CHEBI:29105"/>
    </cofactor>
</comment>
<evidence type="ECO:0000256" key="9">
    <source>
        <dbReference type="ARBA" id="ARBA00023049"/>
    </source>
</evidence>
<dbReference type="InterPro" id="IPR057246">
    <property type="entry name" value="CARBOXYPEPT_ZN_1"/>
</dbReference>
<dbReference type="EMBL" id="CAWYQH010000001">
    <property type="protein sequence ID" value="CAK8672248.1"/>
    <property type="molecule type" value="Genomic_DNA"/>
</dbReference>
<comment type="similarity">
    <text evidence="2 11">Belongs to the peptidase M14 family.</text>
</comment>
<dbReference type="SUPFAM" id="SSF53187">
    <property type="entry name" value="Zn-dependent exopeptidases"/>
    <property type="match status" value="1"/>
</dbReference>
<keyword evidence="7" id="KW-0378">Hydrolase</keyword>
<keyword evidence="10" id="KW-1015">Disulfide bond</keyword>
<feature type="chain" id="PRO_5045510278" description="Peptidase M14 domain-containing protein" evidence="12">
    <location>
        <begin position="18"/>
        <end position="413"/>
    </location>
</feature>
<evidence type="ECO:0000256" key="8">
    <source>
        <dbReference type="ARBA" id="ARBA00022833"/>
    </source>
</evidence>
<keyword evidence="15" id="KW-1185">Reference proteome</keyword>
<dbReference type="InterPro" id="IPR057247">
    <property type="entry name" value="CARBOXYPEPT_ZN_2"/>
</dbReference>
<keyword evidence="5" id="KW-0479">Metal-binding</keyword>
<gene>
    <name evidence="14" type="ORF">CVLEPA_LOCUS1224</name>
</gene>
<reference evidence="14 15" key="1">
    <citation type="submission" date="2024-02" db="EMBL/GenBank/DDBJ databases">
        <authorList>
            <person name="Daric V."/>
            <person name="Darras S."/>
        </authorList>
    </citation>
    <scope>NUCLEOTIDE SEQUENCE [LARGE SCALE GENOMIC DNA]</scope>
</reference>
<organism evidence="14 15">
    <name type="scientific">Clavelina lepadiformis</name>
    <name type="common">Light-bulb sea squirt</name>
    <name type="synonym">Ascidia lepadiformis</name>
    <dbReference type="NCBI Taxonomy" id="159417"/>
    <lineage>
        <taxon>Eukaryota</taxon>
        <taxon>Metazoa</taxon>
        <taxon>Chordata</taxon>
        <taxon>Tunicata</taxon>
        <taxon>Ascidiacea</taxon>
        <taxon>Aplousobranchia</taxon>
        <taxon>Clavelinidae</taxon>
        <taxon>Clavelina</taxon>
    </lineage>
</organism>
<keyword evidence="9" id="KW-0482">Metalloprotease</keyword>
<evidence type="ECO:0000256" key="10">
    <source>
        <dbReference type="ARBA" id="ARBA00023157"/>
    </source>
</evidence>
<accession>A0ABP0EXP4</accession>
<evidence type="ECO:0000256" key="12">
    <source>
        <dbReference type="SAM" id="SignalP"/>
    </source>
</evidence>
<evidence type="ECO:0000256" key="4">
    <source>
        <dbReference type="ARBA" id="ARBA00022670"/>
    </source>
</evidence>
<evidence type="ECO:0000313" key="14">
    <source>
        <dbReference type="EMBL" id="CAK8672248.1"/>
    </source>
</evidence>
<evidence type="ECO:0000256" key="3">
    <source>
        <dbReference type="ARBA" id="ARBA00022645"/>
    </source>
</evidence>
<dbReference type="InterPro" id="IPR036990">
    <property type="entry name" value="M14A-like_propep"/>
</dbReference>
<keyword evidence="6 12" id="KW-0732">Signal</keyword>
<dbReference type="Gene3D" id="3.30.70.340">
    <property type="entry name" value="Metallocarboxypeptidase-like"/>
    <property type="match status" value="1"/>
</dbReference>
<evidence type="ECO:0000256" key="11">
    <source>
        <dbReference type="PROSITE-ProRule" id="PRU01379"/>
    </source>
</evidence>
<feature type="domain" description="Peptidase M14" evidence="13">
    <location>
        <begin position="115"/>
        <end position="408"/>
    </location>
</feature>
<proteinExistence type="inferred from homology"/>
<dbReference type="InterPro" id="IPR003146">
    <property type="entry name" value="M14A_act_pep"/>
</dbReference>
<dbReference type="SMART" id="SM00631">
    <property type="entry name" value="Zn_pept"/>
    <property type="match status" value="1"/>
</dbReference>
<evidence type="ECO:0000259" key="13">
    <source>
        <dbReference type="PROSITE" id="PS52035"/>
    </source>
</evidence>
<dbReference type="InterPro" id="IPR000834">
    <property type="entry name" value="Peptidase_M14"/>
</dbReference>
<dbReference type="Pfam" id="PF00246">
    <property type="entry name" value="Peptidase_M14"/>
    <property type="match status" value="1"/>
</dbReference>
<feature type="signal peptide" evidence="12">
    <location>
        <begin position="1"/>
        <end position="17"/>
    </location>
</feature>
<keyword evidence="3" id="KW-0121">Carboxypeptidase</keyword>
<name>A0ABP0EXP4_CLALP</name>
<evidence type="ECO:0000256" key="5">
    <source>
        <dbReference type="ARBA" id="ARBA00022723"/>
    </source>
</evidence>
<dbReference type="SUPFAM" id="SSF54897">
    <property type="entry name" value="Protease propeptides/inhibitors"/>
    <property type="match status" value="1"/>
</dbReference>
<dbReference type="Gene3D" id="3.40.630.10">
    <property type="entry name" value="Zn peptidases"/>
    <property type="match status" value="1"/>
</dbReference>
<dbReference type="PANTHER" id="PTHR11705">
    <property type="entry name" value="PROTEASE FAMILY M14 CARBOXYPEPTIDASE A,B"/>
    <property type="match status" value="1"/>
</dbReference>
<protein>
    <recommendedName>
        <fullName evidence="13">Peptidase M14 domain-containing protein</fullName>
    </recommendedName>
</protein>
<keyword evidence="4" id="KW-0645">Protease</keyword>
<keyword evidence="8" id="KW-0862">Zinc</keyword>
<dbReference type="PANTHER" id="PTHR11705:SF153">
    <property type="entry name" value="ZINC CARBOXYPEPTIDASE A 1-LIKE PROTEIN"/>
    <property type="match status" value="1"/>
</dbReference>
<dbReference type="Proteomes" id="UP001642483">
    <property type="component" value="Unassembled WGS sequence"/>
</dbReference>
<evidence type="ECO:0000256" key="6">
    <source>
        <dbReference type="ARBA" id="ARBA00022729"/>
    </source>
</evidence>
<sequence>MKVLVVILLVVCALSEAKRFFHGDQVLRLYPTEEQHFQSITILEENFPIDYWTDLHGIRPVDIHVPKKDLPRVKVFLRRNRVNFDVFIEDVQKAIANQVSDRALQFDLSGFDYNSYHTLAEIYAWTDNVIAEYPDLVSAEDFGSSYEGRLLRALKISKGGEGKPSFLINCGIHAREWITPASCMYAVKYLVEAKDGSEENNLLNQMDFYVIVSSNPDGYDYTWSDDRMWRKTRSLRDSGSICVGVDPNRNWDSNFGGEGSSNSPCSATYHGPVAFSEQETLLQRDFILSIKPKAYIDVHAYSELWMYPYGYTEKLSPDNDFLGKIADESAAAVFATHGKRYQAGPVGTTIYPASGITVDWAYDEGGVRCSYTSELRDTGRYGFLLPENQIQPTSEESFAGIKVIANYVVNGQC</sequence>
<evidence type="ECO:0000256" key="1">
    <source>
        <dbReference type="ARBA" id="ARBA00001947"/>
    </source>
</evidence>